<feature type="region of interest" description="Disordered" evidence="1">
    <location>
        <begin position="1"/>
        <end position="28"/>
    </location>
</feature>
<feature type="non-terminal residue" evidence="2">
    <location>
        <position position="97"/>
    </location>
</feature>
<evidence type="ECO:0000313" key="2">
    <source>
        <dbReference type="EMBL" id="CRK29767.1"/>
    </source>
</evidence>
<proteinExistence type="predicted"/>
<protein>
    <submittedName>
        <fullName evidence="2">Uncharacterized protein</fullName>
    </submittedName>
</protein>
<evidence type="ECO:0000313" key="3">
    <source>
        <dbReference type="Proteomes" id="UP000044602"/>
    </source>
</evidence>
<evidence type="ECO:0000256" key="1">
    <source>
        <dbReference type="SAM" id="MobiDB-lite"/>
    </source>
</evidence>
<accession>A0A0G4M6G6</accession>
<sequence length="97" mass="10630">MPSDGTPQGTVIINRGATPAPSGSPAKLVMAANNPHLKSHRRRNGELAAADPEKEKFALEAKYPGREARPGMEHCKQLSDVLYSRWTDGLRLRWPAV</sequence>
<dbReference type="STRING" id="100787.A0A0G4M6G6"/>
<name>A0A0G4M6G6_VERLO</name>
<dbReference type="Proteomes" id="UP000044602">
    <property type="component" value="Unassembled WGS sequence"/>
</dbReference>
<dbReference type="EMBL" id="CVQH01021240">
    <property type="protein sequence ID" value="CRK29767.1"/>
    <property type="molecule type" value="Genomic_DNA"/>
</dbReference>
<gene>
    <name evidence="2" type="ORF">BN1708_015665</name>
</gene>
<dbReference type="AlphaFoldDB" id="A0A0G4M6G6"/>
<organism evidence="2 3">
    <name type="scientific">Verticillium longisporum</name>
    <name type="common">Verticillium dahliae var. longisporum</name>
    <dbReference type="NCBI Taxonomy" id="100787"/>
    <lineage>
        <taxon>Eukaryota</taxon>
        <taxon>Fungi</taxon>
        <taxon>Dikarya</taxon>
        <taxon>Ascomycota</taxon>
        <taxon>Pezizomycotina</taxon>
        <taxon>Sordariomycetes</taxon>
        <taxon>Hypocreomycetidae</taxon>
        <taxon>Glomerellales</taxon>
        <taxon>Plectosphaerellaceae</taxon>
        <taxon>Verticillium</taxon>
    </lineage>
</organism>
<keyword evidence="3" id="KW-1185">Reference proteome</keyword>
<reference evidence="2 3" key="1">
    <citation type="submission" date="2015-05" db="EMBL/GenBank/DDBJ databases">
        <authorList>
            <person name="Wang D.B."/>
            <person name="Wang M."/>
        </authorList>
    </citation>
    <scope>NUCLEOTIDE SEQUENCE [LARGE SCALE GENOMIC DNA]</scope>
    <source>
        <strain evidence="2">VL1</strain>
    </source>
</reference>
<feature type="compositionally biased region" description="Polar residues" evidence="1">
    <location>
        <begin position="1"/>
        <end position="11"/>
    </location>
</feature>